<dbReference type="CDD" id="cd05013">
    <property type="entry name" value="SIS_RpiR"/>
    <property type="match status" value="1"/>
</dbReference>
<keyword evidence="7" id="KW-1185">Reference proteome</keyword>
<dbReference type="Pfam" id="PF01380">
    <property type="entry name" value="SIS"/>
    <property type="match status" value="1"/>
</dbReference>
<dbReference type="eggNOG" id="COG1737">
    <property type="taxonomic scope" value="Bacteria"/>
</dbReference>
<dbReference type="Gene3D" id="1.10.10.10">
    <property type="entry name" value="Winged helix-like DNA-binding domain superfamily/Winged helix DNA-binding domain"/>
    <property type="match status" value="1"/>
</dbReference>
<dbReference type="PROSITE" id="PS51464">
    <property type="entry name" value="SIS"/>
    <property type="match status" value="1"/>
</dbReference>
<evidence type="ECO:0000313" key="7">
    <source>
        <dbReference type="Proteomes" id="UP000030401"/>
    </source>
</evidence>
<organism evidence="6 7">
    <name type="scientific">Pontibacillus litoralis JSM 072002</name>
    <dbReference type="NCBI Taxonomy" id="1385512"/>
    <lineage>
        <taxon>Bacteria</taxon>
        <taxon>Bacillati</taxon>
        <taxon>Bacillota</taxon>
        <taxon>Bacilli</taxon>
        <taxon>Bacillales</taxon>
        <taxon>Bacillaceae</taxon>
        <taxon>Pontibacillus</taxon>
    </lineage>
</organism>
<feature type="domain" description="HTH rpiR-type" evidence="4">
    <location>
        <begin position="1"/>
        <end position="72"/>
    </location>
</feature>
<sequence length="277" mass="30641">MLKSIQNQLPTSERKIAQYILNNPHEVVSMTVKQLADHSLTSAAAVIRLCKSLDVNGFKELKMRIAVDLQTSKPKSYRDITKNESTKDIIMQMSQNSIYIIEETSELIRSKDIERASELLKKAKAVHLFGVGASGLVAFDAQQKFLRAGLYAFALNDVHLSFTALSNATSEHVAIIISFSGETKEAIEFIKLAKRKGIPTISITKYGTNSLSKLADINLYAASTHEAISRSAATSSRLAQLLVIDILFMTYVSNNFDTVIDALDQSKHAIQNKQSPY</sequence>
<comment type="caution">
    <text evidence="6">The sequence shown here is derived from an EMBL/GenBank/DDBJ whole genome shotgun (WGS) entry which is preliminary data.</text>
</comment>
<dbReference type="GO" id="GO:0003677">
    <property type="term" value="F:DNA binding"/>
    <property type="evidence" value="ECO:0007669"/>
    <property type="project" value="UniProtKB-KW"/>
</dbReference>
<protein>
    <submittedName>
        <fullName evidence="6">RpiR family transcriptional regulator</fullName>
    </submittedName>
</protein>
<evidence type="ECO:0000259" key="4">
    <source>
        <dbReference type="PROSITE" id="PS51071"/>
    </source>
</evidence>
<dbReference type="InterPro" id="IPR046348">
    <property type="entry name" value="SIS_dom_sf"/>
</dbReference>
<reference evidence="6 7" key="1">
    <citation type="submission" date="2013-08" db="EMBL/GenBank/DDBJ databases">
        <authorList>
            <person name="Huang J."/>
            <person name="Wang G."/>
        </authorList>
    </citation>
    <scope>NUCLEOTIDE SEQUENCE [LARGE SCALE GENOMIC DNA]</scope>
    <source>
        <strain evidence="6 7">JSM 072002</strain>
    </source>
</reference>
<dbReference type="Pfam" id="PF01418">
    <property type="entry name" value="HTH_6"/>
    <property type="match status" value="1"/>
</dbReference>
<evidence type="ECO:0000256" key="2">
    <source>
        <dbReference type="ARBA" id="ARBA00023125"/>
    </source>
</evidence>
<dbReference type="InterPro" id="IPR000281">
    <property type="entry name" value="HTH_RpiR"/>
</dbReference>
<dbReference type="OrthoDB" id="370421at2"/>
<keyword evidence="3" id="KW-0804">Transcription</keyword>
<dbReference type="InterPro" id="IPR035472">
    <property type="entry name" value="RpiR-like_SIS"/>
</dbReference>
<dbReference type="EMBL" id="AVPG01000034">
    <property type="protein sequence ID" value="KGX84624.1"/>
    <property type="molecule type" value="Genomic_DNA"/>
</dbReference>
<dbReference type="PROSITE" id="PS51071">
    <property type="entry name" value="HTH_RPIR"/>
    <property type="match status" value="1"/>
</dbReference>
<dbReference type="InterPro" id="IPR001347">
    <property type="entry name" value="SIS_dom"/>
</dbReference>
<dbReference type="SUPFAM" id="SSF53697">
    <property type="entry name" value="SIS domain"/>
    <property type="match status" value="1"/>
</dbReference>
<dbReference type="Proteomes" id="UP000030401">
    <property type="component" value="Unassembled WGS sequence"/>
</dbReference>
<dbReference type="GO" id="GO:1901135">
    <property type="term" value="P:carbohydrate derivative metabolic process"/>
    <property type="evidence" value="ECO:0007669"/>
    <property type="project" value="InterPro"/>
</dbReference>
<accession>A0A0A5FXV8</accession>
<feature type="domain" description="SIS" evidence="5">
    <location>
        <begin position="116"/>
        <end position="257"/>
    </location>
</feature>
<dbReference type="InterPro" id="IPR036388">
    <property type="entry name" value="WH-like_DNA-bd_sf"/>
</dbReference>
<dbReference type="InterPro" id="IPR047640">
    <property type="entry name" value="RpiR-like"/>
</dbReference>
<dbReference type="SUPFAM" id="SSF46689">
    <property type="entry name" value="Homeodomain-like"/>
    <property type="match status" value="1"/>
</dbReference>
<keyword evidence="1" id="KW-0805">Transcription regulation</keyword>
<name>A0A0A5FXV8_9BACI</name>
<keyword evidence="2" id="KW-0238">DNA-binding</keyword>
<evidence type="ECO:0000256" key="1">
    <source>
        <dbReference type="ARBA" id="ARBA00023015"/>
    </source>
</evidence>
<dbReference type="GO" id="GO:0003700">
    <property type="term" value="F:DNA-binding transcription factor activity"/>
    <property type="evidence" value="ECO:0007669"/>
    <property type="project" value="InterPro"/>
</dbReference>
<dbReference type="GO" id="GO:0097367">
    <property type="term" value="F:carbohydrate derivative binding"/>
    <property type="evidence" value="ECO:0007669"/>
    <property type="project" value="InterPro"/>
</dbReference>
<dbReference type="PANTHER" id="PTHR30514">
    <property type="entry name" value="GLUCOKINASE"/>
    <property type="match status" value="1"/>
</dbReference>
<dbReference type="Gene3D" id="3.40.50.10490">
    <property type="entry name" value="Glucose-6-phosphate isomerase like protein, domain 1"/>
    <property type="match status" value="1"/>
</dbReference>
<proteinExistence type="predicted"/>
<dbReference type="InterPro" id="IPR009057">
    <property type="entry name" value="Homeodomain-like_sf"/>
</dbReference>
<evidence type="ECO:0000259" key="5">
    <source>
        <dbReference type="PROSITE" id="PS51464"/>
    </source>
</evidence>
<dbReference type="AlphaFoldDB" id="A0A0A5FXV8"/>
<dbReference type="PANTHER" id="PTHR30514:SF10">
    <property type="entry name" value="MURR_RPIR FAMILY TRANSCRIPTIONAL REGULATOR"/>
    <property type="match status" value="1"/>
</dbReference>
<evidence type="ECO:0000256" key="3">
    <source>
        <dbReference type="ARBA" id="ARBA00023163"/>
    </source>
</evidence>
<gene>
    <name evidence="6" type="ORF">N784_12260</name>
</gene>
<dbReference type="STRING" id="1385512.N784_12260"/>
<evidence type="ECO:0000313" key="6">
    <source>
        <dbReference type="EMBL" id="KGX84624.1"/>
    </source>
</evidence>
<dbReference type="RefSeq" id="WP_052127360.1">
    <property type="nucleotide sequence ID" value="NZ_AVPG01000034.1"/>
</dbReference>